<dbReference type="InterPro" id="IPR023074">
    <property type="entry name" value="HMG_CoA_Rdtase_cat_sf"/>
</dbReference>
<dbReference type="Gene3D" id="3.90.770.10">
    <property type="entry name" value="3-hydroxy-3-methylglutaryl-coenzyme A Reductase, Chain A, domain 2"/>
    <property type="match status" value="1"/>
</dbReference>
<dbReference type="GO" id="GO:0004420">
    <property type="term" value="F:hydroxymethylglutaryl-CoA reductase (NADPH) activity"/>
    <property type="evidence" value="ECO:0007669"/>
    <property type="project" value="InterPro"/>
</dbReference>
<dbReference type="PROSITE" id="PS50065">
    <property type="entry name" value="HMG_COA_REDUCTASE_4"/>
    <property type="match status" value="1"/>
</dbReference>
<dbReference type="GO" id="GO:0005778">
    <property type="term" value="C:peroxisomal membrane"/>
    <property type="evidence" value="ECO:0007669"/>
    <property type="project" value="TreeGrafter"/>
</dbReference>
<keyword evidence="2" id="KW-1185">Reference proteome</keyword>
<dbReference type="InterPro" id="IPR002202">
    <property type="entry name" value="HMG_CoA_Rdtase"/>
</dbReference>
<gene>
    <name evidence="1" type="ORF">DFH07DRAFT_736358</name>
</gene>
<sequence>STSCGAKVINAGGGVMTVLTQDAMTHGPAIDFPSIVEAACAKAWITSPEGHGALKEYNRFMHWQRGQTTGRTSS</sequence>
<dbReference type="GO" id="GO:0006696">
    <property type="term" value="P:ergosterol biosynthetic process"/>
    <property type="evidence" value="ECO:0007669"/>
    <property type="project" value="TreeGrafter"/>
</dbReference>
<evidence type="ECO:0000313" key="1">
    <source>
        <dbReference type="EMBL" id="KAJ7768614.1"/>
    </source>
</evidence>
<dbReference type="GO" id="GO:0008299">
    <property type="term" value="P:isoprenoid biosynthetic process"/>
    <property type="evidence" value="ECO:0007669"/>
    <property type="project" value="TreeGrafter"/>
</dbReference>
<comment type="caution">
    <text evidence="1">The sequence shown here is derived from an EMBL/GenBank/DDBJ whole genome shotgun (WGS) entry which is preliminary data.</text>
</comment>
<dbReference type="AlphaFoldDB" id="A0AAD7JNJ3"/>
<dbReference type="PANTHER" id="PTHR10572:SF24">
    <property type="entry name" value="3-HYDROXY-3-METHYLGLUTARYL-COENZYME A REDUCTASE"/>
    <property type="match status" value="1"/>
</dbReference>
<dbReference type="EMBL" id="JARJLG010000027">
    <property type="protein sequence ID" value="KAJ7768614.1"/>
    <property type="molecule type" value="Genomic_DNA"/>
</dbReference>
<reference evidence="1" key="1">
    <citation type="submission" date="2023-03" db="EMBL/GenBank/DDBJ databases">
        <title>Massive genome expansion in bonnet fungi (Mycena s.s.) driven by repeated elements and novel gene families across ecological guilds.</title>
        <authorList>
            <consortium name="Lawrence Berkeley National Laboratory"/>
            <person name="Harder C.B."/>
            <person name="Miyauchi S."/>
            <person name="Viragh M."/>
            <person name="Kuo A."/>
            <person name="Thoen E."/>
            <person name="Andreopoulos B."/>
            <person name="Lu D."/>
            <person name="Skrede I."/>
            <person name="Drula E."/>
            <person name="Henrissat B."/>
            <person name="Morin E."/>
            <person name="Kohler A."/>
            <person name="Barry K."/>
            <person name="LaButti K."/>
            <person name="Morin E."/>
            <person name="Salamov A."/>
            <person name="Lipzen A."/>
            <person name="Mereny Z."/>
            <person name="Hegedus B."/>
            <person name="Baldrian P."/>
            <person name="Stursova M."/>
            <person name="Weitz H."/>
            <person name="Taylor A."/>
            <person name="Grigoriev I.V."/>
            <person name="Nagy L.G."/>
            <person name="Martin F."/>
            <person name="Kauserud H."/>
        </authorList>
    </citation>
    <scope>NUCLEOTIDE SEQUENCE</scope>
    <source>
        <strain evidence="1">CBHHK188m</strain>
    </source>
</reference>
<evidence type="ECO:0000313" key="2">
    <source>
        <dbReference type="Proteomes" id="UP001215280"/>
    </source>
</evidence>
<organism evidence="1 2">
    <name type="scientific">Mycena maculata</name>
    <dbReference type="NCBI Taxonomy" id="230809"/>
    <lineage>
        <taxon>Eukaryota</taxon>
        <taxon>Fungi</taxon>
        <taxon>Dikarya</taxon>
        <taxon>Basidiomycota</taxon>
        <taxon>Agaricomycotina</taxon>
        <taxon>Agaricomycetes</taxon>
        <taxon>Agaricomycetidae</taxon>
        <taxon>Agaricales</taxon>
        <taxon>Marasmiineae</taxon>
        <taxon>Mycenaceae</taxon>
        <taxon>Mycena</taxon>
    </lineage>
</organism>
<dbReference type="Pfam" id="PF00368">
    <property type="entry name" value="HMG-CoA_red"/>
    <property type="match status" value="1"/>
</dbReference>
<feature type="non-terminal residue" evidence="1">
    <location>
        <position position="1"/>
    </location>
</feature>
<dbReference type="Proteomes" id="UP001215280">
    <property type="component" value="Unassembled WGS sequence"/>
</dbReference>
<dbReference type="GO" id="GO:0005789">
    <property type="term" value="C:endoplasmic reticulum membrane"/>
    <property type="evidence" value="ECO:0007669"/>
    <property type="project" value="TreeGrafter"/>
</dbReference>
<protein>
    <submittedName>
        <fullName evidence="1">Uncharacterized protein</fullName>
    </submittedName>
</protein>
<accession>A0AAD7JNJ3</accession>
<dbReference type="PANTHER" id="PTHR10572">
    <property type="entry name" value="3-HYDROXY-3-METHYLGLUTARYL-COENZYME A REDUCTASE"/>
    <property type="match status" value="1"/>
</dbReference>
<name>A0AAD7JNJ3_9AGAR</name>
<proteinExistence type="predicted"/>
<dbReference type="GO" id="GO:0015936">
    <property type="term" value="P:coenzyme A metabolic process"/>
    <property type="evidence" value="ECO:0007669"/>
    <property type="project" value="InterPro"/>
</dbReference>